<dbReference type="InterPro" id="IPR003856">
    <property type="entry name" value="LPS_length_determ_N"/>
</dbReference>
<evidence type="ECO:0000259" key="8">
    <source>
        <dbReference type="Pfam" id="PF02706"/>
    </source>
</evidence>
<dbReference type="InterPro" id="IPR050445">
    <property type="entry name" value="Bact_polysacc_biosynth/exp"/>
</dbReference>
<name>A0ABY5JLN2_9FIRM</name>
<keyword evidence="4 7" id="KW-0812">Transmembrane</keyword>
<evidence type="ECO:0000256" key="6">
    <source>
        <dbReference type="ARBA" id="ARBA00023136"/>
    </source>
</evidence>
<evidence type="ECO:0000256" key="7">
    <source>
        <dbReference type="SAM" id="Phobius"/>
    </source>
</evidence>
<dbReference type="Proteomes" id="UP001058016">
    <property type="component" value="Chromosome"/>
</dbReference>
<accession>A0ABY5JLN2</accession>
<feature type="domain" description="Polysaccharide chain length determinant N-terminal" evidence="8">
    <location>
        <begin position="5"/>
        <end position="92"/>
    </location>
</feature>
<evidence type="ECO:0000256" key="2">
    <source>
        <dbReference type="ARBA" id="ARBA00006683"/>
    </source>
</evidence>
<comment type="similarity">
    <text evidence="2">Belongs to the CpsC/CapA family.</text>
</comment>
<evidence type="ECO:0000313" key="9">
    <source>
        <dbReference type="EMBL" id="UUF07113.1"/>
    </source>
</evidence>
<evidence type="ECO:0000256" key="4">
    <source>
        <dbReference type="ARBA" id="ARBA00022692"/>
    </source>
</evidence>
<feature type="transmembrane region" description="Helical" evidence="7">
    <location>
        <begin position="20"/>
        <end position="39"/>
    </location>
</feature>
<dbReference type="RefSeq" id="WP_212726001.1">
    <property type="nucleotide sequence ID" value="NZ_CP071249.1"/>
</dbReference>
<dbReference type="PANTHER" id="PTHR32309">
    <property type="entry name" value="TYROSINE-PROTEIN KINASE"/>
    <property type="match status" value="1"/>
</dbReference>
<evidence type="ECO:0000256" key="5">
    <source>
        <dbReference type="ARBA" id="ARBA00022989"/>
    </source>
</evidence>
<proteinExistence type="inferred from homology"/>
<comment type="subcellular location">
    <subcellularLocation>
        <location evidence="1">Cell membrane</location>
        <topology evidence="1">Multi-pass membrane protein</topology>
    </subcellularLocation>
</comment>
<organism evidence="9 10">
    <name type="scientific">Turicibacter bilis</name>
    <dbReference type="NCBI Taxonomy" id="2735723"/>
    <lineage>
        <taxon>Bacteria</taxon>
        <taxon>Bacillati</taxon>
        <taxon>Bacillota</taxon>
        <taxon>Erysipelotrichia</taxon>
        <taxon>Erysipelotrichales</taxon>
        <taxon>Turicibacteraceae</taxon>
        <taxon>Turicibacter</taxon>
    </lineage>
</organism>
<protein>
    <recommendedName>
        <fullName evidence="8">Polysaccharide chain length determinant N-terminal domain-containing protein</fullName>
    </recommendedName>
</protein>
<feature type="transmembrane region" description="Helical" evidence="7">
    <location>
        <begin position="172"/>
        <end position="194"/>
    </location>
</feature>
<keyword evidence="10" id="KW-1185">Reference proteome</keyword>
<keyword evidence="6 7" id="KW-0472">Membrane</keyword>
<evidence type="ECO:0000313" key="10">
    <source>
        <dbReference type="Proteomes" id="UP001058016"/>
    </source>
</evidence>
<dbReference type="Pfam" id="PF02706">
    <property type="entry name" value="Wzz"/>
    <property type="match status" value="1"/>
</dbReference>
<dbReference type="EMBL" id="CP071249">
    <property type="protein sequence ID" value="UUF07113.1"/>
    <property type="molecule type" value="Genomic_DNA"/>
</dbReference>
<evidence type="ECO:0000256" key="3">
    <source>
        <dbReference type="ARBA" id="ARBA00022475"/>
    </source>
</evidence>
<dbReference type="PANTHER" id="PTHR32309:SF13">
    <property type="entry name" value="FERRIC ENTEROBACTIN TRANSPORT PROTEIN FEPE"/>
    <property type="match status" value="1"/>
</dbReference>
<keyword evidence="5 7" id="KW-1133">Transmembrane helix</keyword>
<keyword evidence="3" id="KW-1003">Cell membrane</keyword>
<reference evidence="9 10" key="1">
    <citation type="submission" date="2021-03" db="EMBL/GenBank/DDBJ databases">
        <title>Comparative Genomics and Metabolomics in the genus Turicibacter.</title>
        <authorList>
            <person name="Maki J."/>
            <person name="Looft T."/>
        </authorList>
    </citation>
    <scope>NUCLEOTIDE SEQUENCE [LARGE SCALE GENOMIC DNA]</scope>
    <source>
        <strain evidence="9 10">MMM721</strain>
    </source>
</reference>
<gene>
    <name evidence="9" type="ORF">J0J69_06385</name>
</gene>
<evidence type="ECO:0000256" key="1">
    <source>
        <dbReference type="ARBA" id="ARBA00004651"/>
    </source>
</evidence>
<sequence>MEERTLEIQELFELFKKKIWVLIGVTFIMTMLGVCYSLTMDTMYRARVKVYVGDSETIINSYTEDQMKYYSNFMNTFKEIIVIDDFLNETLEKNQIGLTADQVKSGLSFTSATNSPILEINYTSADQIQARDVLKALANEYTRQAESIMPNAKVQIVDSVKVFTIEPATLKVIMVAFAVGVIASIGLILVLDYLDDTIRKKQTLEKLLPVPVLGTLPHFDEKEGK</sequence>